<gene>
    <name evidence="2" type="ORF">ACFFN0_15690</name>
</gene>
<protein>
    <submittedName>
        <fullName evidence="2">Class F sortase</fullName>
    </submittedName>
</protein>
<name>A0ABV5V6Q8_9MICO</name>
<accession>A0ABV5V6Q8</accession>
<dbReference type="CDD" id="cd05829">
    <property type="entry name" value="Sortase_F"/>
    <property type="match status" value="1"/>
</dbReference>
<dbReference type="Gene3D" id="2.40.260.10">
    <property type="entry name" value="Sortase"/>
    <property type="match status" value="1"/>
</dbReference>
<dbReference type="InterPro" id="IPR042001">
    <property type="entry name" value="Sortase_F"/>
</dbReference>
<dbReference type="SUPFAM" id="SSF63817">
    <property type="entry name" value="Sortase"/>
    <property type="match status" value="1"/>
</dbReference>
<evidence type="ECO:0000256" key="1">
    <source>
        <dbReference type="ARBA" id="ARBA00022801"/>
    </source>
</evidence>
<sequence length="174" mass="18384">AVEPPARRPAGLDGLADAARAAADRVPVRLEVGSVDLDVPLDQVGVQDDGQMQIPEDADRAGWYRYGPAPGADAGSTVISGHVDDRNGPGAFLALTDVTEGDEVTVEAADGTRTAYRIVSLRTVAKPELAVQEVFRRDGPHVLQLITCTGPWSPDTRRYTDNLVITAEPVADGS</sequence>
<dbReference type="Pfam" id="PF04203">
    <property type="entry name" value="Sortase"/>
    <property type="match status" value="1"/>
</dbReference>
<keyword evidence="3" id="KW-1185">Reference proteome</keyword>
<organism evidence="2 3">
    <name type="scientific">Ornithinimicrobium kibberense</name>
    <dbReference type="NCBI Taxonomy" id="282060"/>
    <lineage>
        <taxon>Bacteria</taxon>
        <taxon>Bacillati</taxon>
        <taxon>Actinomycetota</taxon>
        <taxon>Actinomycetes</taxon>
        <taxon>Micrococcales</taxon>
        <taxon>Ornithinimicrobiaceae</taxon>
        <taxon>Ornithinimicrobium</taxon>
    </lineage>
</organism>
<reference evidence="2 3" key="1">
    <citation type="submission" date="2024-09" db="EMBL/GenBank/DDBJ databases">
        <authorList>
            <person name="Sun Q."/>
            <person name="Mori K."/>
        </authorList>
    </citation>
    <scope>NUCLEOTIDE SEQUENCE [LARGE SCALE GENOMIC DNA]</scope>
    <source>
        <strain evidence="2 3">JCM 12763</strain>
    </source>
</reference>
<dbReference type="InterPro" id="IPR005754">
    <property type="entry name" value="Sortase"/>
</dbReference>
<dbReference type="RefSeq" id="WP_377466746.1">
    <property type="nucleotide sequence ID" value="NZ_JBHMAX010000038.1"/>
</dbReference>
<comment type="caution">
    <text evidence="2">The sequence shown here is derived from an EMBL/GenBank/DDBJ whole genome shotgun (WGS) entry which is preliminary data.</text>
</comment>
<evidence type="ECO:0000313" key="3">
    <source>
        <dbReference type="Proteomes" id="UP001589613"/>
    </source>
</evidence>
<dbReference type="Proteomes" id="UP001589613">
    <property type="component" value="Unassembled WGS sequence"/>
</dbReference>
<dbReference type="InterPro" id="IPR023365">
    <property type="entry name" value="Sortase_dom-sf"/>
</dbReference>
<evidence type="ECO:0000313" key="2">
    <source>
        <dbReference type="EMBL" id="MFB9733491.1"/>
    </source>
</evidence>
<keyword evidence="1" id="KW-0378">Hydrolase</keyword>
<feature type="non-terminal residue" evidence="2">
    <location>
        <position position="1"/>
    </location>
</feature>
<dbReference type="EMBL" id="JBHMAX010000038">
    <property type="protein sequence ID" value="MFB9733491.1"/>
    <property type="molecule type" value="Genomic_DNA"/>
</dbReference>
<proteinExistence type="predicted"/>